<keyword evidence="1" id="KW-0689">Ribosomal protein</keyword>
<organism evidence="4 5">
    <name type="scientific">Marmota monax</name>
    <name type="common">Woodchuck</name>
    <dbReference type="NCBI Taxonomy" id="9995"/>
    <lineage>
        <taxon>Eukaryota</taxon>
        <taxon>Metazoa</taxon>
        <taxon>Chordata</taxon>
        <taxon>Craniata</taxon>
        <taxon>Vertebrata</taxon>
        <taxon>Euteleostomi</taxon>
        <taxon>Mammalia</taxon>
        <taxon>Eutheria</taxon>
        <taxon>Euarchontoglires</taxon>
        <taxon>Glires</taxon>
        <taxon>Rodentia</taxon>
        <taxon>Sciuromorpha</taxon>
        <taxon>Sciuridae</taxon>
        <taxon>Xerinae</taxon>
        <taxon>Marmotini</taxon>
        <taxon>Marmota</taxon>
    </lineage>
</organism>
<keyword evidence="5" id="KW-1185">Reference proteome</keyword>
<comment type="similarity">
    <text evidence="1">Belongs to the eukaryotic ribosomal protein eL8 family.</text>
</comment>
<dbReference type="Proteomes" id="UP000662637">
    <property type="component" value="Unassembled WGS sequence"/>
</dbReference>
<dbReference type="GO" id="GO:0022625">
    <property type="term" value="C:cytosolic large ribosomal subunit"/>
    <property type="evidence" value="ECO:0007669"/>
    <property type="project" value="UniProtKB-UniRule"/>
</dbReference>
<evidence type="ECO:0000313" key="4">
    <source>
        <dbReference type="EMBL" id="VTJ86368.1"/>
    </source>
</evidence>
<dbReference type="Proteomes" id="UP000335636">
    <property type="component" value="Unassembled WGS sequence"/>
</dbReference>
<dbReference type="PRINTS" id="PR00882">
    <property type="entry name" value="RIBOSOMALL7A"/>
</dbReference>
<protein>
    <recommendedName>
        <fullName evidence="1">60S ribosomal protein L7a</fullName>
    </recommendedName>
</protein>
<dbReference type="AlphaFoldDB" id="A0A5E4CX07"/>
<evidence type="ECO:0000256" key="2">
    <source>
        <dbReference type="SAM" id="MobiDB-lite"/>
    </source>
</evidence>
<dbReference type="EMBL" id="CABDUW010002335">
    <property type="protein sequence ID" value="VTJ86368.1"/>
    <property type="molecule type" value="Genomic_DNA"/>
</dbReference>
<evidence type="ECO:0000313" key="5">
    <source>
        <dbReference type="Proteomes" id="UP000335636"/>
    </source>
</evidence>
<sequence>MPKGKKAKGNKVAPAPAEVKKQEAKKVVNPLFKKRQKNFVIRQDIQPKRDLTRFVKWPPLHLAAAAKGYSL</sequence>
<dbReference type="GO" id="GO:0003723">
    <property type="term" value="F:RNA binding"/>
    <property type="evidence" value="ECO:0007669"/>
    <property type="project" value="UniProtKB-UniRule"/>
</dbReference>
<comment type="function">
    <text evidence="1">Component of the ribosome.</text>
</comment>
<dbReference type="EMBL" id="WJEC01003429">
    <property type="protein sequence ID" value="KAF7475125.1"/>
    <property type="molecule type" value="Genomic_DNA"/>
</dbReference>
<name>A0A5E4CX07_MARMO</name>
<dbReference type="InterPro" id="IPR001921">
    <property type="entry name" value="Ribosomal_eL8_euk"/>
</dbReference>
<proteinExistence type="inferred from homology"/>
<gene>
    <name evidence="3" type="ORF">GHT09_014072</name>
    <name evidence="4" type="ORF">MONAX_5E007781</name>
</gene>
<keyword evidence="1" id="KW-0687">Ribonucleoprotein</keyword>
<feature type="region of interest" description="Disordered" evidence="2">
    <location>
        <begin position="1"/>
        <end position="23"/>
    </location>
</feature>
<reference evidence="4 5" key="1">
    <citation type="submission" date="2019-04" db="EMBL/GenBank/DDBJ databases">
        <authorList>
            <person name="Alioto T."/>
            <person name="Alioto T."/>
        </authorList>
    </citation>
    <scope>NUCLEOTIDE SEQUENCE [LARGE SCALE GENOMIC DNA]</scope>
</reference>
<accession>A0A5E4CX07</accession>
<evidence type="ECO:0000256" key="1">
    <source>
        <dbReference type="RuleBase" id="RU367042"/>
    </source>
</evidence>
<reference evidence="3" key="2">
    <citation type="submission" date="2020-08" db="EMBL/GenBank/DDBJ databases">
        <authorList>
            <person name="Shumante A."/>
            <person name="Zimin A.V."/>
            <person name="Puiu D."/>
            <person name="Salzberg S.L."/>
        </authorList>
    </citation>
    <scope>NUCLEOTIDE SEQUENCE</scope>
    <source>
        <strain evidence="3">WC2-LM</strain>
        <tissue evidence="3">Liver</tissue>
    </source>
</reference>
<evidence type="ECO:0000313" key="3">
    <source>
        <dbReference type="EMBL" id="KAF7475125.1"/>
    </source>
</evidence>